<dbReference type="PROSITE" id="PS51072">
    <property type="entry name" value="MHD"/>
    <property type="match status" value="1"/>
</dbReference>
<name>A0ABN9LQC9_9NEOB</name>
<dbReference type="EMBL" id="CAUEEQ010027500">
    <property type="protein sequence ID" value="CAJ0947929.1"/>
    <property type="molecule type" value="Genomic_DNA"/>
</dbReference>
<keyword evidence="3" id="KW-0963">Cytoplasm</keyword>
<evidence type="ECO:0000256" key="3">
    <source>
        <dbReference type="ARBA" id="ARBA00022490"/>
    </source>
</evidence>
<evidence type="ECO:0000256" key="1">
    <source>
        <dbReference type="ARBA" id="ARBA00004496"/>
    </source>
</evidence>
<gene>
    <name evidence="9" type="ORF">RIMI_LOCUS11889054</name>
</gene>
<comment type="subcellular location">
    <subcellularLocation>
        <location evidence="1">Cytoplasm</location>
    </subcellularLocation>
</comment>
<dbReference type="PANTHER" id="PTHR10529">
    <property type="entry name" value="AP COMPLEX SUBUNIT MU"/>
    <property type="match status" value="1"/>
</dbReference>
<comment type="similarity">
    <text evidence="2 5">Belongs to the Stoned B family.</text>
</comment>
<reference evidence="9" key="1">
    <citation type="submission" date="2023-07" db="EMBL/GenBank/DDBJ databases">
        <authorList>
            <person name="Stuckert A."/>
        </authorList>
    </citation>
    <scope>NUCLEOTIDE SEQUENCE</scope>
</reference>
<dbReference type="InterPro" id="IPR050431">
    <property type="entry name" value="Adaptor_comp_med_subunit"/>
</dbReference>
<evidence type="ECO:0000259" key="7">
    <source>
        <dbReference type="PROSITE" id="PS51070"/>
    </source>
</evidence>
<dbReference type="InterPro" id="IPR012320">
    <property type="entry name" value="SHD_dom"/>
</dbReference>
<comment type="caution">
    <text evidence="9">The sequence shown here is derived from an EMBL/GenBank/DDBJ whole genome shotgun (WGS) entry which is preliminary data.</text>
</comment>
<evidence type="ECO:0000313" key="9">
    <source>
        <dbReference type="EMBL" id="CAJ0947929.1"/>
    </source>
</evidence>
<evidence type="ECO:0000259" key="8">
    <source>
        <dbReference type="PROSITE" id="PS51072"/>
    </source>
</evidence>
<evidence type="ECO:0008006" key="11">
    <source>
        <dbReference type="Google" id="ProtNLM"/>
    </source>
</evidence>
<feature type="domain" description="MHD" evidence="8">
    <location>
        <begin position="442"/>
        <end position="740"/>
    </location>
</feature>
<evidence type="ECO:0000313" key="10">
    <source>
        <dbReference type="Proteomes" id="UP001176940"/>
    </source>
</evidence>
<proteinExistence type="inferred from homology"/>
<dbReference type="Gene3D" id="2.60.40.1170">
    <property type="entry name" value="Mu homology domain, subdomain B"/>
    <property type="match status" value="2"/>
</dbReference>
<evidence type="ECO:0000256" key="2">
    <source>
        <dbReference type="ARBA" id="ARBA00005579"/>
    </source>
</evidence>
<dbReference type="InterPro" id="IPR028565">
    <property type="entry name" value="MHD"/>
</dbReference>
<keyword evidence="10" id="KW-1185">Reference proteome</keyword>
<dbReference type="Pfam" id="PF00928">
    <property type="entry name" value="Adap_comp_sub"/>
    <property type="match status" value="1"/>
</dbReference>
<dbReference type="Proteomes" id="UP001176940">
    <property type="component" value="Unassembled WGS sequence"/>
</dbReference>
<evidence type="ECO:0000256" key="5">
    <source>
        <dbReference type="PIRNR" id="PIRNR037099"/>
    </source>
</evidence>
<evidence type="ECO:0000256" key="6">
    <source>
        <dbReference type="SAM" id="MobiDB-lite"/>
    </source>
</evidence>
<keyword evidence="4 5" id="KW-0254">Endocytosis</keyword>
<evidence type="ECO:0000256" key="4">
    <source>
        <dbReference type="ARBA" id="ARBA00022583"/>
    </source>
</evidence>
<protein>
    <recommendedName>
        <fullName evidence="11">Stonin-1</fullName>
    </recommendedName>
</protein>
<dbReference type="InterPro" id="IPR017110">
    <property type="entry name" value="Stonin"/>
</dbReference>
<organism evidence="9 10">
    <name type="scientific">Ranitomeya imitator</name>
    <name type="common">mimic poison frog</name>
    <dbReference type="NCBI Taxonomy" id="111125"/>
    <lineage>
        <taxon>Eukaryota</taxon>
        <taxon>Metazoa</taxon>
        <taxon>Chordata</taxon>
        <taxon>Craniata</taxon>
        <taxon>Vertebrata</taxon>
        <taxon>Euteleostomi</taxon>
        <taxon>Amphibia</taxon>
        <taxon>Batrachia</taxon>
        <taxon>Anura</taxon>
        <taxon>Neobatrachia</taxon>
        <taxon>Hyloidea</taxon>
        <taxon>Dendrobatidae</taxon>
        <taxon>Dendrobatinae</taxon>
        <taxon>Ranitomeya</taxon>
    </lineage>
</organism>
<sequence length="760" mass="86928">MKEEKAAPARTEAMSDGCGGSGLGGKDLPLWRFRDHSYLRKMCAANPDNWVTFDDENLFQSPRKALIFTHDNAHSPKPSELKLNLSHERMTSLSSSNSTTPHTSPIIDFFMSPGPPSNSPLCTPIKDSPSTPCTPKQGSFNLYPLAEKPQNHHYMLFEESTNQRSTVSSPTDTNDPNQNASPCKSNNSVGHFSVFHLDLSQNDCAFSSPFWNNDATSFSQDLSISSESCVKEKKPAKQEYNISEKETFSNNQKSLNQCSFSYVCERLQHLKIDPPDKSKHHPGCVERESPSFIPQSLFRSQGKDGWPFMLRIPEKKNMMSSRQWGPIYLKVVAGGILQMYYEKGLEKPFKEFQLHQFCRLSEPKLENLGVSDKIHTVKIENISYVEKRKYHPKPEVVHEAEIEQMLKLGTTEYSDFLDFILTMEEELLLLSPVLKQKKTYEEPEMSVEIVDNFWGQISKEGKLRDKSVVCKLYCLSFINSGMECFLTLNDAKLQKRNYFDKNSEKNLIHISEYHFHKCVKQQEFEKSRIIKFTPIDACRFELMRFKVPCDVNELPFSLKSLALVQGAYVELQAFLNMSSSMVGPSQVKYCENITIHFPVPAQWVKALWTVSLQRQRSLKTKMNRRACLSTGYEIESEPVIQVTIGTAKYENAYKAVVWKIDRLPDKNSSPDQPHSLSCKLELGSDQEIPRSWNPMANMQFIMPFTCVSGAEVKSMGVENDLQPHKNVTQKTCYNIQVEIDRKRIPTDGEDMDKTRECRTQ</sequence>
<feature type="region of interest" description="Disordered" evidence="6">
    <location>
        <begin position="160"/>
        <end position="185"/>
    </location>
</feature>
<accession>A0ABN9LQC9</accession>
<dbReference type="SUPFAM" id="SSF49447">
    <property type="entry name" value="Second domain of Mu2 adaptin subunit (ap50) of ap2 adaptor"/>
    <property type="match status" value="1"/>
</dbReference>
<dbReference type="InterPro" id="IPR036168">
    <property type="entry name" value="AP2_Mu_C_sf"/>
</dbReference>
<dbReference type="PIRSF" id="PIRSF037099">
    <property type="entry name" value="Stonin"/>
    <property type="match status" value="1"/>
</dbReference>
<dbReference type="PROSITE" id="PS51070">
    <property type="entry name" value="SHD"/>
    <property type="match status" value="1"/>
</dbReference>
<feature type="domain" description="SHD" evidence="7">
    <location>
        <begin position="305"/>
        <end position="438"/>
    </location>
</feature>